<proteinExistence type="inferred from homology"/>
<evidence type="ECO:0000256" key="2">
    <source>
        <dbReference type="ARBA" id="ARBA00004496"/>
    </source>
</evidence>
<evidence type="ECO:0000256" key="4">
    <source>
        <dbReference type="ARBA" id="ARBA00022490"/>
    </source>
</evidence>
<feature type="domain" description="Transducer of regulated CREB activity N-terminal" evidence="11">
    <location>
        <begin position="3"/>
        <end position="40"/>
    </location>
</feature>
<organism evidence="12 13">
    <name type="scientific">Trichogramma brassicae</name>
    <dbReference type="NCBI Taxonomy" id="86971"/>
    <lineage>
        <taxon>Eukaryota</taxon>
        <taxon>Metazoa</taxon>
        <taxon>Ecdysozoa</taxon>
        <taxon>Arthropoda</taxon>
        <taxon>Hexapoda</taxon>
        <taxon>Insecta</taxon>
        <taxon>Pterygota</taxon>
        <taxon>Neoptera</taxon>
        <taxon>Endopterygota</taxon>
        <taxon>Hymenoptera</taxon>
        <taxon>Apocrita</taxon>
        <taxon>Proctotrupomorpha</taxon>
        <taxon>Chalcidoidea</taxon>
        <taxon>Trichogrammatidae</taxon>
        <taxon>Trichogramma</taxon>
    </lineage>
</organism>
<dbReference type="InterPro" id="IPR024783">
    <property type="entry name" value="TORC_N"/>
</dbReference>
<keyword evidence="5" id="KW-0597">Phosphoprotein</keyword>
<sequence>MANPRKFSEKIALLNQKQAEETARFEAIMREVSDVTSRQSNYYTTCDIEEYVRNRPFELLYHTRTRETTSLRGRPGYLEHCRFARDASMSRNVNRGAAASASSSVGASPTGASSSTGDVPPAGRPLSVKSAGASPPQSSGKHLHISLAQQYRAGGSLPNVNKPQESNSLGVGTSVAIHSIDLKELARELQMPRCVLHASSRARYPRQPTAREPTKSAERCRLRSSERCAARISACSSERLAKRRERGTALSNLEEMQQNQGGYRNQQQQQQPQQIQVAQVQAQQQNQQQPERGRSMGVGPMRKPVERRHDTSPYSGVPYLSPPLPENWRRTISDSALHQSANEACLQNTTGIQHRRESSNRQPHDSVADELGSSQAKAIFNAGTQLVKRPIIYKMAMIKKLWMHRCIPCAQLTLEINKQYMFPCARMASMVVNCFLK</sequence>
<feature type="compositionally biased region" description="Low complexity" evidence="10">
    <location>
        <begin position="257"/>
        <end position="290"/>
    </location>
</feature>
<reference evidence="12 13" key="1">
    <citation type="submission" date="2020-02" db="EMBL/GenBank/DDBJ databases">
        <authorList>
            <person name="Ferguson B K."/>
        </authorList>
    </citation>
    <scope>NUCLEOTIDE SEQUENCE [LARGE SCALE GENOMIC DNA]</scope>
</reference>
<dbReference type="PANTHER" id="PTHR13589:SF15">
    <property type="entry name" value="CREB-REGULATED TRANSCRIPTION COACTIVATOR, ISOFORM B"/>
    <property type="match status" value="1"/>
</dbReference>
<dbReference type="PANTHER" id="PTHR13589">
    <property type="entry name" value="CREB-REGULATED TRANSCRIPTION COACTIVATOR"/>
    <property type="match status" value="1"/>
</dbReference>
<keyword evidence="13" id="KW-1185">Reference proteome</keyword>
<dbReference type="InterPro" id="IPR024786">
    <property type="entry name" value="TORC"/>
</dbReference>
<dbReference type="GO" id="GO:0045944">
    <property type="term" value="P:positive regulation of transcription by RNA polymerase II"/>
    <property type="evidence" value="ECO:0007669"/>
    <property type="project" value="TreeGrafter"/>
</dbReference>
<evidence type="ECO:0000313" key="12">
    <source>
        <dbReference type="EMBL" id="CAB0034045.1"/>
    </source>
</evidence>
<dbReference type="Pfam" id="PF12884">
    <property type="entry name" value="TORC_N"/>
    <property type="match status" value="1"/>
</dbReference>
<evidence type="ECO:0000256" key="8">
    <source>
        <dbReference type="ARBA" id="ARBA00023163"/>
    </source>
</evidence>
<dbReference type="Proteomes" id="UP000479190">
    <property type="component" value="Unassembled WGS sequence"/>
</dbReference>
<dbReference type="GO" id="GO:0051289">
    <property type="term" value="P:protein homotetramerization"/>
    <property type="evidence" value="ECO:0007669"/>
    <property type="project" value="InterPro"/>
</dbReference>
<evidence type="ECO:0000313" key="13">
    <source>
        <dbReference type="Proteomes" id="UP000479190"/>
    </source>
</evidence>
<protein>
    <recommendedName>
        <fullName evidence="11">Transducer of regulated CREB activity N-terminal domain-containing protein</fullName>
    </recommendedName>
</protein>
<evidence type="ECO:0000256" key="10">
    <source>
        <dbReference type="SAM" id="MobiDB-lite"/>
    </source>
</evidence>
<keyword evidence="8" id="KW-0804">Transcription</keyword>
<evidence type="ECO:0000256" key="9">
    <source>
        <dbReference type="ARBA" id="ARBA00023242"/>
    </source>
</evidence>
<dbReference type="EMBL" id="CADCXV010000731">
    <property type="protein sequence ID" value="CAB0034045.1"/>
    <property type="molecule type" value="Genomic_DNA"/>
</dbReference>
<dbReference type="GO" id="GO:0008140">
    <property type="term" value="F:cAMP response element binding protein binding"/>
    <property type="evidence" value="ECO:0007669"/>
    <property type="project" value="InterPro"/>
</dbReference>
<feature type="compositionally biased region" description="Low complexity" evidence="10">
    <location>
        <begin position="99"/>
        <end position="117"/>
    </location>
</feature>
<dbReference type="GO" id="GO:0005634">
    <property type="term" value="C:nucleus"/>
    <property type="evidence" value="ECO:0007669"/>
    <property type="project" value="UniProtKB-SubCell"/>
</dbReference>
<dbReference type="AlphaFoldDB" id="A0A6H5I9J3"/>
<name>A0A6H5I9J3_9HYME</name>
<evidence type="ECO:0000256" key="6">
    <source>
        <dbReference type="ARBA" id="ARBA00023015"/>
    </source>
</evidence>
<feature type="region of interest" description="Disordered" evidence="10">
    <location>
        <begin position="257"/>
        <end position="325"/>
    </location>
</feature>
<keyword evidence="9" id="KW-0539">Nucleus</keyword>
<comment type="subcellular location">
    <subcellularLocation>
        <location evidence="2">Cytoplasm</location>
    </subcellularLocation>
    <subcellularLocation>
        <location evidence="1">Nucleus</location>
    </subcellularLocation>
</comment>
<evidence type="ECO:0000256" key="3">
    <source>
        <dbReference type="ARBA" id="ARBA00007167"/>
    </source>
</evidence>
<evidence type="ECO:0000256" key="7">
    <source>
        <dbReference type="ARBA" id="ARBA00023159"/>
    </source>
</evidence>
<feature type="region of interest" description="Disordered" evidence="10">
    <location>
        <begin position="99"/>
        <end position="141"/>
    </location>
</feature>
<dbReference type="GO" id="GO:0005737">
    <property type="term" value="C:cytoplasm"/>
    <property type="evidence" value="ECO:0007669"/>
    <property type="project" value="UniProtKB-SubCell"/>
</dbReference>
<dbReference type="OrthoDB" id="8947034at2759"/>
<accession>A0A6H5I9J3</accession>
<gene>
    <name evidence="12" type="ORF">TBRA_LOCUS5943</name>
</gene>
<evidence type="ECO:0000256" key="5">
    <source>
        <dbReference type="ARBA" id="ARBA00022553"/>
    </source>
</evidence>
<keyword evidence="6" id="KW-0805">Transcription regulation</keyword>
<keyword evidence="4" id="KW-0963">Cytoplasm</keyword>
<evidence type="ECO:0000259" key="11">
    <source>
        <dbReference type="Pfam" id="PF12884"/>
    </source>
</evidence>
<evidence type="ECO:0000256" key="1">
    <source>
        <dbReference type="ARBA" id="ARBA00004123"/>
    </source>
</evidence>
<feature type="non-terminal residue" evidence="12">
    <location>
        <position position="437"/>
    </location>
</feature>
<keyword evidence="7" id="KW-0010">Activator</keyword>
<comment type="similarity">
    <text evidence="3">Belongs to the TORC family.</text>
</comment>